<sequence>MQDATEARLFFVRQITNYIISPIRVATYIFNCPHPCHYHHRIPMTSLEPPSNPPTIHGLCVTSHTQCSHWHSPLDIIAIKHACCNKFYACISCHNACETHVPKLWEKSQREEKAALCGQCKHVLSVNEYMGCGGQCTECGSAFNPGCVDSCRENAAFLECIDAGRVHEHSSGYTLLTLCLAARTIGHYILKWIRKKQRDKPCNKP</sequence>
<name>A0A6A6SGH0_9PLEO</name>
<dbReference type="InterPro" id="IPR008913">
    <property type="entry name" value="Znf_CHY"/>
</dbReference>
<dbReference type="Proteomes" id="UP000799753">
    <property type="component" value="Unassembled WGS sequence"/>
</dbReference>
<keyword evidence="7" id="KW-1185">Reference proteome</keyword>
<dbReference type="EMBL" id="MU006776">
    <property type="protein sequence ID" value="KAF2646412.1"/>
    <property type="molecule type" value="Genomic_DNA"/>
</dbReference>
<evidence type="ECO:0000313" key="7">
    <source>
        <dbReference type="Proteomes" id="UP000799753"/>
    </source>
</evidence>
<feature type="domain" description="CHY-type" evidence="5">
    <location>
        <begin position="60"/>
        <end position="141"/>
    </location>
</feature>
<evidence type="ECO:0000256" key="4">
    <source>
        <dbReference type="PROSITE-ProRule" id="PRU00601"/>
    </source>
</evidence>
<keyword evidence="1" id="KW-0479">Metal-binding</keyword>
<dbReference type="InterPro" id="IPR037274">
    <property type="entry name" value="Znf_CHY_sf"/>
</dbReference>
<organism evidence="6 7">
    <name type="scientific">Massarina eburnea CBS 473.64</name>
    <dbReference type="NCBI Taxonomy" id="1395130"/>
    <lineage>
        <taxon>Eukaryota</taxon>
        <taxon>Fungi</taxon>
        <taxon>Dikarya</taxon>
        <taxon>Ascomycota</taxon>
        <taxon>Pezizomycotina</taxon>
        <taxon>Dothideomycetes</taxon>
        <taxon>Pleosporomycetidae</taxon>
        <taxon>Pleosporales</taxon>
        <taxon>Massarineae</taxon>
        <taxon>Massarinaceae</taxon>
        <taxon>Massarina</taxon>
    </lineage>
</organism>
<dbReference type="GO" id="GO:0005758">
    <property type="term" value="C:mitochondrial intermembrane space"/>
    <property type="evidence" value="ECO:0007669"/>
    <property type="project" value="TreeGrafter"/>
</dbReference>
<evidence type="ECO:0000256" key="1">
    <source>
        <dbReference type="ARBA" id="ARBA00022723"/>
    </source>
</evidence>
<keyword evidence="2 4" id="KW-0863">Zinc-finger</keyword>
<dbReference type="GO" id="GO:0008270">
    <property type="term" value="F:zinc ion binding"/>
    <property type="evidence" value="ECO:0007669"/>
    <property type="project" value="UniProtKB-KW"/>
</dbReference>
<dbReference type="PANTHER" id="PTHR28082">
    <property type="entry name" value="ZINC FINGER PROTEIN"/>
    <property type="match status" value="1"/>
</dbReference>
<evidence type="ECO:0000256" key="2">
    <source>
        <dbReference type="ARBA" id="ARBA00022771"/>
    </source>
</evidence>
<accession>A0A6A6SGH0</accession>
<dbReference type="SUPFAM" id="SSF161219">
    <property type="entry name" value="CHY zinc finger-like"/>
    <property type="match status" value="1"/>
</dbReference>
<dbReference type="AlphaFoldDB" id="A0A6A6SGH0"/>
<reference evidence="6" key="1">
    <citation type="journal article" date="2020" name="Stud. Mycol.">
        <title>101 Dothideomycetes genomes: a test case for predicting lifestyles and emergence of pathogens.</title>
        <authorList>
            <person name="Haridas S."/>
            <person name="Albert R."/>
            <person name="Binder M."/>
            <person name="Bloem J."/>
            <person name="Labutti K."/>
            <person name="Salamov A."/>
            <person name="Andreopoulos B."/>
            <person name="Baker S."/>
            <person name="Barry K."/>
            <person name="Bills G."/>
            <person name="Bluhm B."/>
            <person name="Cannon C."/>
            <person name="Castanera R."/>
            <person name="Culley D."/>
            <person name="Daum C."/>
            <person name="Ezra D."/>
            <person name="Gonzalez J."/>
            <person name="Henrissat B."/>
            <person name="Kuo A."/>
            <person name="Liang C."/>
            <person name="Lipzen A."/>
            <person name="Lutzoni F."/>
            <person name="Magnuson J."/>
            <person name="Mondo S."/>
            <person name="Nolan M."/>
            <person name="Ohm R."/>
            <person name="Pangilinan J."/>
            <person name="Park H.-J."/>
            <person name="Ramirez L."/>
            <person name="Alfaro M."/>
            <person name="Sun H."/>
            <person name="Tritt A."/>
            <person name="Yoshinaga Y."/>
            <person name="Zwiers L.-H."/>
            <person name="Turgeon B."/>
            <person name="Goodwin S."/>
            <person name="Spatafora J."/>
            <person name="Crous P."/>
            <person name="Grigoriev I."/>
        </authorList>
    </citation>
    <scope>NUCLEOTIDE SEQUENCE</scope>
    <source>
        <strain evidence="6">CBS 473.64</strain>
    </source>
</reference>
<keyword evidence="3" id="KW-0862">Zinc</keyword>
<dbReference type="PROSITE" id="PS51266">
    <property type="entry name" value="ZF_CHY"/>
    <property type="match status" value="1"/>
</dbReference>
<evidence type="ECO:0000256" key="3">
    <source>
        <dbReference type="ARBA" id="ARBA00022833"/>
    </source>
</evidence>
<dbReference type="InterPro" id="IPR052604">
    <property type="entry name" value="Mito_Tim_assembly_helper"/>
</dbReference>
<evidence type="ECO:0000313" key="6">
    <source>
        <dbReference type="EMBL" id="KAF2646412.1"/>
    </source>
</evidence>
<proteinExistence type="predicted"/>
<protein>
    <submittedName>
        <fullName evidence="6">Zf-CHY-domain-containing protein</fullName>
    </submittedName>
</protein>
<dbReference type="OrthoDB" id="411372at2759"/>
<evidence type="ECO:0000259" key="5">
    <source>
        <dbReference type="PROSITE" id="PS51266"/>
    </source>
</evidence>
<dbReference type="PANTHER" id="PTHR28082:SF1">
    <property type="entry name" value="HELPER OF TIM PROTEIN 13"/>
    <property type="match status" value="1"/>
</dbReference>
<dbReference type="GO" id="GO:0045041">
    <property type="term" value="P:protein import into mitochondrial intermembrane space"/>
    <property type="evidence" value="ECO:0007669"/>
    <property type="project" value="TreeGrafter"/>
</dbReference>
<gene>
    <name evidence="6" type="ORF">P280DRAFT_10296</name>
</gene>